<dbReference type="EMBL" id="JAMSHJ010000001">
    <property type="protein sequence ID" value="KAI5445521.1"/>
    <property type="molecule type" value="Genomic_DNA"/>
</dbReference>
<evidence type="ECO:0000313" key="3">
    <source>
        <dbReference type="Proteomes" id="UP001058974"/>
    </source>
</evidence>
<feature type="compositionally biased region" description="Pro residues" evidence="1">
    <location>
        <begin position="33"/>
        <end position="43"/>
    </location>
</feature>
<proteinExistence type="predicted"/>
<name>A0A9D5BL43_PEA</name>
<evidence type="ECO:0000256" key="1">
    <source>
        <dbReference type="SAM" id="MobiDB-lite"/>
    </source>
</evidence>
<accession>A0A9D5BL43</accession>
<feature type="region of interest" description="Disordered" evidence="1">
    <location>
        <begin position="1"/>
        <end position="134"/>
    </location>
</feature>
<evidence type="ECO:0000313" key="2">
    <source>
        <dbReference type="EMBL" id="KAI5445521.1"/>
    </source>
</evidence>
<protein>
    <submittedName>
        <fullName evidence="2">Uncharacterized protein</fullName>
    </submittedName>
</protein>
<dbReference type="Gramene" id="Psat01G0366700-T1">
    <property type="protein sequence ID" value="KAI5445521.1"/>
    <property type="gene ID" value="KIW84_013667"/>
</dbReference>
<dbReference type="GO" id="GO:0030041">
    <property type="term" value="P:actin filament polymerization"/>
    <property type="evidence" value="ECO:0007669"/>
    <property type="project" value="TreeGrafter"/>
</dbReference>
<feature type="compositionally biased region" description="Basic and acidic residues" evidence="1">
    <location>
        <begin position="124"/>
        <end position="134"/>
    </location>
</feature>
<feature type="compositionally biased region" description="Basic and acidic residues" evidence="1">
    <location>
        <begin position="56"/>
        <end position="70"/>
    </location>
</feature>
<dbReference type="AlphaFoldDB" id="A0A9D5BL43"/>
<comment type="caution">
    <text evidence="2">The sequence shown here is derived from an EMBL/GenBank/DDBJ whole genome shotgun (WGS) entry which is preliminary data.</text>
</comment>
<dbReference type="PANTHER" id="PTHR45691">
    <property type="entry name" value="PROTEIN DIAPHANOUS"/>
    <property type="match status" value="1"/>
</dbReference>
<keyword evidence="3" id="KW-1185">Reference proteome</keyword>
<gene>
    <name evidence="2" type="ORF">KIW84_013667</name>
</gene>
<sequence>MSEYQSQEEEQVHVKEIPIDTFQTRPSPVKSSSPPPPPPPPPISRCRQSQSMHQTVESRSEITEDPEFTRIDYPPPTPPRLSEKTRSEEKHGKNERRKSNVKREIVMVWASVLSNQRKRKTKERPRNDHNHHYDNVDELTKKCNNAIVLASPPPPPSRRSAKPKNQIPQPPLSSPPSRRSSKPLNQIPFPPPTPPFQGNRTKLPLPNKLTNFMNDTLNVGNQSPLIPIPPPLPPFKIPAMKFELQGDFVKILSN</sequence>
<dbReference type="Proteomes" id="UP001058974">
    <property type="component" value="Chromosome 1"/>
</dbReference>
<dbReference type="PANTHER" id="PTHR45691:SF6">
    <property type="entry name" value="PROTEIN DIAPHANOUS"/>
    <property type="match status" value="1"/>
</dbReference>
<feature type="region of interest" description="Disordered" evidence="1">
    <location>
        <begin position="147"/>
        <end position="202"/>
    </location>
</feature>
<dbReference type="InterPro" id="IPR051412">
    <property type="entry name" value="Formin_Homology_Diaphanous_sf"/>
</dbReference>
<feature type="compositionally biased region" description="Low complexity" evidence="1">
    <location>
        <begin position="175"/>
        <end position="184"/>
    </location>
</feature>
<feature type="compositionally biased region" description="Basic and acidic residues" evidence="1">
    <location>
        <begin position="81"/>
        <end position="105"/>
    </location>
</feature>
<feature type="compositionally biased region" description="Polar residues" evidence="1">
    <location>
        <begin position="46"/>
        <end position="55"/>
    </location>
</feature>
<organism evidence="2 3">
    <name type="scientific">Pisum sativum</name>
    <name type="common">Garden pea</name>
    <name type="synonym">Lathyrus oleraceus</name>
    <dbReference type="NCBI Taxonomy" id="3888"/>
    <lineage>
        <taxon>Eukaryota</taxon>
        <taxon>Viridiplantae</taxon>
        <taxon>Streptophyta</taxon>
        <taxon>Embryophyta</taxon>
        <taxon>Tracheophyta</taxon>
        <taxon>Spermatophyta</taxon>
        <taxon>Magnoliopsida</taxon>
        <taxon>eudicotyledons</taxon>
        <taxon>Gunneridae</taxon>
        <taxon>Pentapetalae</taxon>
        <taxon>rosids</taxon>
        <taxon>fabids</taxon>
        <taxon>Fabales</taxon>
        <taxon>Fabaceae</taxon>
        <taxon>Papilionoideae</taxon>
        <taxon>50 kb inversion clade</taxon>
        <taxon>NPAAA clade</taxon>
        <taxon>Hologalegina</taxon>
        <taxon>IRL clade</taxon>
        <taxon>Fabeae</taxon>
        <taxon>Lathyrus</taxon>
    </lineage>
</organism>
<dbReference type="GO" id="GO:0005884">
    <property type="term" value="C:actin filament"/>
    <property type="evidence" value="ECO:0007669"/>
    <property type="project" value="TreeGrafter"/>
</dbReference>
<reference evidence="2 3" key="1">
    <citation type="journal article" date="2022" name="Nat. Genet.">
        <title>Improved pea reference genome and pan-genome highlight genomic features and evolutionary characteristics.</title>
        <authorList>
            <person name="Yang T."/>
            <person name="Liu R."/>
            <person name="Luo Y."/>
            <person name="Hu S."/>
            <person name="Wang D."/>
            <person name="Wang C."/>
            <person name="Pandey M.K."/>
            <person name="Ge S."/>
            <person name="Xu Q."/>
            <person name="Li N."/>
            <person name="Li G."/>
            <person name="Huang Y."/>
            <person name="Saxena R.K."/>
            <person name="Ji Y."/>
            <person name="Li M."/>
            <person name="Yan X."/>
            <person name="He Y."/>
            <person name="Liu Y."/>
            <person name="Wang X."/>
            <person name="Xiang C."/>
            <person name="Varshney R.K."/>
            <person name="Ding H."/>
            <person name="Gao S."/>
            <person name="Zong X."/>
        </authorList>
    </citation>
    <scope>NUCLEOTIDE SEQUENCE [LARGE SCALE GENOMIC DNA]</scope>
    <source>
        <strain evidence="2 3">cv. Zhongwan 6</strain>
    </source>
</reference>